<proteinExistence type="inferred from homology"/>
<gene>
    <name evidence="7" type="ordered locus">T1E_3846</name>
</gene>
<name>I7C969_PSEPT</name>
<dbReference type="PATRIC" id="fig|1196325.3.peg.3807"/>
<dbReference type="EMBL" id="CP003734">
    <property type="protein sequence ID" value="AFO49676.1"/>
    <property type="molecule type" value="Genomic_DNA"/>
</dbReference>
<dbReference type="Pfam" id="PF01544">
    <property type="entry name" value="CorA"/>
    <property type="match status" value="1"/>
</dbReference>
<dbReference type="Gene3D" id="3.30.460.20">
    <property type="entry name" value="CorA soluble domain-like"/>
    <property type="match status" value="1"/>
</dbReference>
<comment type="similarity">
    <text evidence="2">Belongs to the CorA metal ion transporter (MIT) (TC 1.A.35) family.</text>
</comment>
<dbReference type="InterPro" id="IPR047199">
    <property type="entry name" value="CorA-like"/>
</dbReference>
<keyword evidence="3 6" id="KW-0812">Transmembrane</keyword>
<keyword evidence="4 6" id="KW-1133">Transmembrane helix</keyword>
<dbReference type="HOGENOM" id="CLU_077671_0_0_6"/>
<keyword evidence="5 6" id="KW-0472">Membrane</keyword>
<dbReference type="SUPFAM" id="SSF143865">
    <property type="entry name" value="CorA soluble domain-like"/>
    <property type="match status" value="1"/>
</dbReference>
<evidence type="ECO:0000256" key="2">
    <source>
        <dbReference type="ARBA" id="ARBA00009765"/>
    </source>
</evidence>
<evidence type="ECO:0000256" key="3">
    <source>
        <dbReference type="ARBA" id="ARBA00022692"/>
    </source>
</evidence>
<protein>
    <submittedName>
        <fullName evidence="7">Mg2+ transporter protein, CorA family protein</fullName>
    </submittedName>
</protein>
<evidence type="ECO:0000256" key="5">
    <source>
        <dbReference type="ARBA" id="ARBA00023136"/>
    </source>
</evidence>
<dbReference type="InterPro" id="IPR002523">
    <property type="entry name" value="MgTranspt_CorA/ZnTranspt_ZntB"/>
</dbReference>
<dbReference type="PANTHER" id="PTHR47891:SF2">
    <property type="entry name" value="MAGNESIUM AND COBALT TRANSPORTER"/>
    <property type="match status" value="1"/>
</dbReference>
<evidence type="ECO:0000256" key="6">
    <source>
        <dbReference type="SAM" id="Phobius"/>
    </source>
</evidence>
<feature type="transmembrane region" description="Helical" evidence="6">
    <location>
        <begin position="277"/>
        <end position="296"/>
    </location>
</feature>
<dbReference type="Proteomes" id="UP000006503">
    <property type="component" value="Chromosome"/>
</dbReference>
<sequence>MIEHYLAVDGALLEAPEERASVWLCVAPDAAEQSRLCKCLGVSAQSLESSLDPDEVARIEIKPDHLFLIWKRPENFDGRVFNVSSFGVVLSEKRLVVICAANSLLAGVDRQTGMSTPLDVLMAMLAESVHHYLGHLRVVKQVAREIQLQFDRTMDNQHLVQMYSLSESLVYYVNAIQSNGAVLALLRSHGQKHGFGPEQLEMLNDLIIENEQSYQQAKIHAQVFTNLIEARGNLANNGMNHALRNLTMINVVFLPLNLLASIGGMSEFSMMTAGLPWWWTFPALLLAMAVLGGGHGRGVTAYDMTRRPGTFVDV</sequence>
<dbReference type="InterPro" id="IPR045863">
    <property type="entry name" value="CorA_TM1_TM2"/>
</dbReference>
<dbReference type="CDD" id="cd12827">
    <property type="entry name" value="EcCorA_ZntB-like_u2"/>
    <property type="match status" value="1"/>
</dbReference>
<dbReference type="GO" id="GO:0046873">
    <property type="term" value="F:metal ion transmembrane transporter activity"/>
    <property type="evidence" value="ECO:0007669"/>
    <property type="project" value="InterPro"/>
</dbReference>
<evidence type="ECO:0000313" key="8">
    <source>
        <dbReference type="Proteomes" id="UP000006503"/>
    </source>
</evidence>
<organism evidence="7 8">
    <name type="scientific">Pseudomonas putida (strain DOT-T1E)</name>
    <dbReference type="NCBI Taxonomy" id="1196325"/>
    <lineage>
        <taxon>Bacteria</taxon>
        <taxon>Pseudomonadati</taxon>
        <taxon>Pseudomonadota</taxon>
        <taxon>Gammaproteobacteria</taxon>
        <taxon>Pseudomonadales</taxon>
        <taxon>Pseudomonadaceae</taxon>
        <taxon>Pseudomonas</taxon>
    </lineage>
</organism>
<feature type="transmembrane region" description="Helical" evidence="6">
    <location>
        <begin position="246"/>
        <end position="265"/>
    </location>
</feature>
<dbReference type="Gene3D" id="1.20.58.340">
    <property type="entry name" value="Magnesium transport protein CorA, transmembrane region"/>
    <property type="match status" value="1"/>
</dbReference>
<dbReference type="PANTHER" id="PTHR47891">
    <property type="entry name" value="TRANSPORTER-RELATED"/>
    <property type="match status" value="1"/>
</dbReference>
<dbReference type="GO" id="GO:0016020">
    <property type="term" value="C:membrane"/>
    <property type="evidence" value="ECO:0007669"/>
    <property type="project" value="UniProtKB-SubCell"/>
</dbReference>
<dbReference type="SUPFAM" id="SSF144083">
    <property type="entry name" value="Magnesium transport protein CorA, transmembrane region"/>
    <property type="match status" value="1"/>
</dbReference>
<evidence type="ECO:0000256" key="4">
    <source>
        <dbReference type="ARBA" id="ARBA00022989"/>
    </source>
</evidence>
<dbReference type="AlphaFoldDB" id="I7C969"/>
<evidence type="ECO:0000256" key="1">
    <source>
        <dbReference type="ARBA" id="ARBA00004141"/>
    </source>
</evidence>
<dbReference type="InterPro" id="IPR045861">
    <property type="entry name" value="CorA_cytoplasmic_dom"/>
</dbReference>
<reference evidence="8" key="1">
    <citation type="journal article" date="2013" name="Microb. Biotechnol.">
        <title>Metabolic potential of the organic-solvent tolerant Pseudomonas putida DOT-T1E deduced from its annotated genome.</title>
        <authorList>
            <person name="Udaondo Z."/>
            <person name="Molina L."/>
            <person name="Daniels C."/>
            <person name="Gomez M.J."/>
            <person name="Molina-Henares M.A."/>
            <person name="Matilla M.A."/>
            <person name="Roca A."/>
            <person name="Fernandez M."/>
            <person name="Duque E."/>
            <person name="Segura A."/>
            <person name="Ramos J.L."/>
        </authorList>
    </citation>
    <scope>NUCLEOTIDE SEQUENCE [LARGE SCALE GENOMIC DNA]</scope>
    <source>
        <strain evidence="8">DOT-T1E</strain>
    </source>
</reference>
<evidence type="ECO:0000313" key="7">
    <source>
        <dbReference type="EMBL" id="AFO49676.1"/>
    </source>
</evidence>
<comment type="subcellular location">
    <subcellularLocation>
        <location evidence="1">Membrane</location>
        <topology evidence="1">Multi-pass membrane protein</topology>
    </subcellularLocation>
</comment>
<dbReference type="KEGG" id="ppx:T1E_3846"/>
<accession>I7C969</accession>